<dbReference type="RefSeq" id="WP_011496224.1">
    <property type="nucleotide sequence ID" value="NC_007954.1"/>
</dbReference>
<reference evidence="1 2" key="1">
    <citation type="submission" date="2006-03" db="EMBL/GenBank/DDBJ databases">
        <title>Complete sequence of Shewanella denitrificans OS217.</title>
        <authorList>
            <consortium name="US DOE Joint Genome Institute"/>
            <person name="Copeland A."/>
            <person name="Lucas S."/>
            <person name="Lapidus A."/>
            <person name="Barry K."/>
            <person name="Detter J.C."/>
            <person name="Glavina del Rio T."/>
            <person name="Hammon N."/>
            <person name="Israni S."/>
            <person name="Dalin E."/>
            <person name="Tice H."/>
            <person name="Pitluck S."/>
            <person name="Brettin T."/>
            <person name="Bruce D."/>
            <person name="Han C."/>
            <person name="Tapia R."/>
            <person name="Gilna P."/>
            <person name="Kiss H."/>
            <person name="Schmutz J."/>
            <person name="Larimer F."/>
            <person name="Land M."/>
            <person name="Hauser L."/>
            <person name="Kyrpides N."/>
            <person name="Lykidis A."/>
            <person name="Richardson P."/>
        </authorList>
    </citation>
    <scope>NUCLEOTIDE SEQUENCE [LARGE SCALE GENOMIC DNA]</scope>
    <source>
        <strain evidence="2">OS217 / ATCC BAA-1090 / DSM 15013</strain>
    </source>
</reference>
<evidence type="ECO:0000313" key="1">
    <source>
        <dbReference type="EMBL" id="ABE55067.1"/>
    </source>
</evidence>
<sequence>MDISANELLKKHPDLIHSEGLQVVSHVQREQGEWFLNTLMLKGYDVPFKYKRTKRFKNLNDQRVNISYYPATESLAGMQIEVMQVVRLRRC</sequence>
<dbReference type="DNASU" id="4018262"/>
<dbReference type="EMBL" id="CP000302">
    <property type="protein sequence ID" value="ABE55067.1"/>
    <property type="molecule type" value="Genomic_DNA"/>
</dbReference>
<dbReference type="Proteomes" id="UP000001982">
    <property type="component" value="Chromosome"/>
</dbReference>
<name>Q12NA9_SHEDO</name>
<organism evidence="1 2">
    <name type="scientific">Shewanella denitrificans (strain OS217 / ATCC BAA-1090 / DSM 15013)</name>
    <dbReference type="NCBI Taxonomy" id="318161"/>
    <lineage>
        <taxon>Bacteria</taxon>
        <taxon>Pseudomonadati</taxon>
        <taxon>Pseudomonadota</taxon>
        <taxon>Gammaproteobacteria</taxon>
        <taxon>Alteromonadales</taxon>
        <taxon>Shewanellaceae</taxon>
        <taxon>Shewanella</taxon>
    </lineage>
</organism>
<dbReference type="OrthoDB" id="5822620at2"/>
<dbReference type="HOGENOM" id="CLU_2422016_0_0_6"/>
<protein>
    <submittedName>
        <fullName evidence="1">Uncharacterized protein</fullName>
    </submittedName>
</protein>
<dbReference type="eggNOG" id="ENOG5032S1T">
    <property type="taxonomic scope" value="Bacteria"/>
</dbReference>
<dbReference type="KEGG" id="sdn:Sden_1783"/>
<proteinExistence type="predicted"/>
<dbReference type="STRING" id="318161.Sden_1783"/>
<gene>
    <name evidence="1" type="ordered locus">Sden_1783</name>
</gene>
<dbReference type="AlphaFoldDB" id="Q12NA9"/>
<accession>Q12NA9</accession>
<keyword evidence="2" id="KW-1185">Reference proteome</keyword>
<evidence type="ECO:0000313" key="2">
    <source>
        <dbReference type="Proteomes" id="UP000001982"/>
    </source>
</evidence>